<dbReference type="PANTHER" id="PTHR21403:SF8">
    <property type="entry name" value="ATP PHOSPHORIBOSYLTRANSFERASE"/>
    <property type="match status" value="1"/>
</dbReference>
<dbReference type="CDD" id="cd13595">
    <property type="entry name" value="PBP2_HisGs"/>
    <property type="match status" value="1"/>
</dbReference>
<dbReference type="EC" id="2.4.2.17" evidence="5 15"/>
<evidence type="ECO:0000259" key="16">
    <source>
        <dbReference type="Pfam" id="PF01634"/>
    </source>
</evidence>
<evidence type="ECO:0000256" key="7">
    <source>
        <dbReference type="ARBA" id="ARBA00022490"/>
    </source>
</evidence>
<dbReference type="InterPro" id="IPR013820">
    <property type="entry name" value="ATP_PRibTrfase_cat"/>
</dbReference>
<evidence type="ECO:0000256" key="9">
    <source>
        <dbReference type="ARBA" id="ARBA00022676"/>
    </source>
</evidence>
<dbReference type="InterPro" id="IPR024893">
    <property type="entry name" value="ATP_PRibTrfase_HisG_short"/>
</dbReference>
<comment type="pathway">
    <text evidence="3 15">Amino-acid biosynthesis; L-histidine biosynthesis; L-histidine from 5-phospho-alpha-D-ribose 1-diphosphate: step 1/9.</text>
</comment>
<evidence type="ECO:0000256" key="8">
    <source>
        <dbReference type="ARBA" id="ARBA00022605"/>
    </source>
</evidence>
<evidence type="ECO:0000256" key="14">
    <source>
        <dbReference type="ARBA" id="ARBA00024861"/>
    </source>
</evidence>
<evidence type="ECO:0000256" key="5">
    <source>
        <dbReference type="ARBA" id="ARBA00011946"/>
    </source>
</evidence>
<evidence type="ECO:0000256" key="12">
    <source>
        <dbReference type="ARBA" id="ARBA00022840"/>
    </source>
</evidence>
<evidence type="ECO:0000256" key="10">
    <source>
        <dbReference type="ARBA" id="ARBA00022679"/>
    </source>
</evidence>
<dbReference type="PANTHER" id="PTHR21403">
    <property type="entry name" value="ATP PHOSPHORIBOSYLTRANSFERASE ATP-PRTASE"/>
    <property type="match status" value="1"/>
</dbReference>
<evidence type="ECO:0000313" key="18">
    <source>
        <dbReference type="Proteomes" id="UP000053326"/>
    </source>
</evidence>
<comment type="catalytic activity">
    <reaction evidence="1 15">
        <text>1-(5-phospho-beta-D-ribosyl)-ATP + diphosphate = 5-phospho-alpha-D-ribose 1-diphosphate + ATP</text>
        <dbReference type="Rhea" id="RHEA:18473"/>
        <dbReference type="ChEBI" id="CHEBI:30616"/>
        <dbReference type="ChEBI" id="CHEBI:33019"/>
        <dbReference type="ChEBI" id="CHEBI:58017"/>
        <dbReference type="ChEBI" id="CHEBI:73183"/>
        <dbReference type="EC" id="2.4.2.17"/>
    </reaction>
</comment>
<gene>
    <name evidence="15" type="primary">hisG</name>
    <name evidence="17" type="ORF">XD66_0222</name>
</gene>
<dbReference type="GO" id="GO:0005524">
    <property type="term" value="F:ATP binding"/>
    <property type="evidence" value="ECO:0007669"/>
    <property type="project" value="UniProtKB-KW"/>
</dbReference>
<comment type="subunit">
    <text evidence="15">Heteromultimer composed of HisG and HisZ subunits.</text>
</comment>
<evidence type="ECO:0000256" key="6">
    <source>
        <dbReference type="ARBA" id="ARBA00020998"/>
    </source>
</evidence>
<dbReference type="HAMAP" id="MF_01018">
    <property type="entry name" value="HisG_Short"/>
    <property type="match status" value="1"/>
</dbReference>
<keyword evidence="11 15" id="KW-0547">Nucleotide-binding</keyword>
<dbReference type="EMBL" id="LGFO01000014">
    <property type="protein sequence ID" value="KUK37059.1"/>
    <property type="molecule type" value="Genomic_DNA"/>
</dbReference>
<dbReference type="InterPro" id="IPR018198">
    <property type="entry name" value="ATP_PRibTrfase_CS"/>
</dbReference>
<keyword evidence="12 15" id="KW-0067">ATP-binding</keyword>
<feature type="domain" description="ATP phosphoribosyltransferase catalytic" evidence="16">
    <location>
        <begin position="55"/>
        <end position="216"/>
    </location>
</feature>
<evidence type="ECO:0000256" key="3">
    <source>
        <dbReference type="ARBA" id="ARBA00004667"/>
    </source>
</evidence>
<accession>A0A124FKF5</accession>
<dbReference type="Gene3D" id="3.40.190.10">
    <property type="entry name" value="Periplasmic binding protein-like II"/>
    <property type="match status" value="2"/>
</dbReference>
<dbReference type="GO" id="GO:0005737">
    <property type="term" value="C:cytoplasm"/>
    <property type="evidence" value="ECO:0007669"/>
    <property type="project" value="UniProtKB-SubCell"/>
</dbReference>
<dbReference type="SUPFAM" id="SSF53850">
    <property type="entry name" value="Periplasmic binding protein-like II"/>
    <property type="match status" value="1"/>
</dbReference>
<dbReference type="PROSITE" id="PS01316">
    <property type="entry name" value="ATP_P_PHORIBOSYLTR"/>
    <property type="match status" value="1"/>
</dbReference>
<dbReference type="InterPro" id="IPR001348">
    <property type="entry name" value="ATP_PRibTrfase_HisG"/>
</dbReference>
<comment type="similarity">
    <text evidence="4 15">Belongs to the ATP phosphoribosyltransferase family. Short subfamily.</text>
</comment>
<comment type="domain">
    <text evidence="15">Lacks the C-terminal regulatory region which is replaced by HisZ.</text>
</comment>
<evidence type="ECO:0000256" key="2">
    <source>
        <dbReference type="ARBA" id="ARBA00004496"/>
    </source>
</evidence>
<protein>
    <recommendedName>
        <fullName evidence="6 15">ATP phosphoribosyltransferase</fullName>
        <shortName evidence="15">ATP-PRT</shortName>
        <shortName evidence="15">ATP-PRTase</shortName>
        <ecNumber evidence="5 15">2.4.2.17</ecNumber>
    </recommendedName>
</protein>
<comment type="caution">
    <text evidence="17">The sequence shown here is derived from an EMBL/GenBank/DDBJ whole genome shotgun (WGS) entry which is preliminary data.</text>
</comment>
<dbReference type="UniPathway" id="UPA00031">
    <property type="reaction ID" value="UER00006"/>
</dbReference>
<dbReference type="AlphaFoldDB" id="A0A124FKF5"/>
<keyword evidence="9 15" id="KW-0328">Glycosyltransferase</keyword>
<keyword evidence="13 15" id="KW-0368">Histidine biosynthesis</keyword>
<keyword evidence="10 15" id="KW-0808">Transferase</keyword>
<sequence length="226" mass="24740">MAGDWITFALPKGRLLPFATGLLRDAGLLRTEIDGNGRRLVYRDEEEGLRYLICRAADVPTFVEYGAADLGVAGKDVILEQGKDICELLDLGFGECRFVVAVPASRLELFKDGLAGYLARCGQLRVATKFPRVAELYLRSRGLPGEIIRLSGNIELAPLVGLAEVIIDLVSTGRTLRENNLVAVEDIAVATARLVANRVSYQVKNDRLLALVEAVRKTLERGVQEC</sequence>
<name>A0A124FKF5_9THEO</name>
<dbReference type="Proteomes" id="UP000053326">
    <property type="component" value="Unassembled WGS sequence"/>
</dbReference>
<keyword evidence="8 15" id="KW-0028">Amino-acid biosynthesis</keyword>
<dbReference type="NCBIfam" id="TIGR00070">
    <property type="entry name" value="hisG"/>
    <property type="match status" value="1"/>
</dbReference>
<comment type="function">
    <text evidence="14 15">Catalyzes the condensation of ATP and 5-phosphoribose 1-diphosphate to form N'-(5'-phosphoribosyl)-ATP (PR-ATP). Has a crucial role in the pathway because the rate of histidine biosynthesis seems to be controlled primarily by regulation of HisG enzymatic activity.</text>
</comment>
<dbReference type="GO" id="GO:0003879">
    <property type="term" value="F:ATP phosphoribosyltransferase activity"/>
    <property type="evidence" value="ECO:0007669"/>
    <property type="project" value="UniProtKB-UniRule"/>
</dbReference>
<comment type="subcellular location">
    <subcellularLocation>
        <location evidence="2 15">Cytoplasm</location>
    </subcellularLocation>
</comment>
<evidence type="ECO:0000256" key="1">
    <source>
        <dbReference type="ARBA" id="ARBA00000915"/>
    </source>
</evidence>
<dbReference type="GO" id="GO:0000105">
    <property type="term" value="P:L-histidine biosynthetic process"/>
    <property type="evidence" value="ECO:0007669"/>
    <property type="project" value="UniProtKB-UniRule"/>
</dbReference>
<dbReference type="PATRIC" id="fig|85874.4.peg.1337"/>
<organism evidence="17 18">
    <name type="scientific">Thermacetogenium phaeum</name>
    <dbReference type="NCBI Taxonomy" id="85874"/>
    <lineage>
        <taxon>Bacteria</taxon>
        <taxon>Bacillati</taxon>
        <taxon>Bacillota</taxon>
        <taxon>Clostridia</taxon>
        <taxon>Thermoanaerobacterales</taxon>
        <taxon>Thermoanaerobacteraceae</taxon>
        <taxon>Thermacetogenium</taxon>
    </lineage>
</organism>
<dbReference type="Pfam" id="PF01634">
    <property type="entry name" value="HisG"/>
    <property type="match status" value="1"/>
</dbReference>
<evidence type="ECO:0000256" key="13">
    <source>
        <dbReference type="ARBA" id="ARBA00023102"/>
    </source>
</evidence>
<proteinExistence type="inferred from homology"/>
<evidence type="ECO:0000256" key="4">
    <source>
        <dbReference type="ARBA" id="ARBA00009489"/>
    </source>
</evidence>
<evidence type="ECO:0000256" key="11">
    <source>
        <dbReference type="ARBA" id="ARBA00022741"/>
    </source>
</evidence>
<evidence type="ECO:0000313" key="17">
    <source>
        <dbReference type="EMBL" id="KUK37059.1"/>
    </source>
</evidence>
<keyword evidence="7 15" id="KW-0963">Cytoplasm</keyword>
<evidence type="ECO:0000256" key="15">
    <source>
        <dbReference type="HAMAP-Rule" id="MF_01018"/>
    </source>
</evidence>
<reference evidence="18" key="1">
    <citation type="journal article" date="2015" name="MBio">
        <title>Genome-Resolved Metagenomic Analysis Reveals Roles for Candidate Phyla and Other Microbial Community Members in Biogeochemical Transformations in Oil Reservoirs.</title>
        <authorList>
            <person name="Hu P."/>
            <person name="Tom L."/>
            <person name="Singh A."/>
            <person name="Thomas B.C."/>
            <person name="Baker B.J."/>
            <person name="Piceno Y.M."/>
            <person name="Andersen G.L."/>
            <person name="Banfield J.F."/>
        </authorList>
    </citation>
    <scope>NUCLEOTIDE SEQUENCE [LARGE SCALE GENOMIC DNA]</scope>
</reference>